<comment type="caution">
    <text evidence="2">The sequence shown here is derived from an EMBL/GenBank/DDBJ whole genome shotgun (WGS) entry which is preliminary data.</text>
</comment>
<reference evidence="2" key="2">
    <citation type="submission" date="2021-04" db="EMBL/GenBank/DDBJ databases">
        <authorList>
            <person name="Dong X."/>
        </authorList>
    </citation>
    <scope>NUCLEOTIDE SEQUENCE</scope>
    <source>
        <strain evidence="2">ZWT</strain>
    </source>
</reference>
<dbReference type="AlphaFoldDB" id="A0A9J6NXB8"/>
<evidence type="ECO:0000313" key="3">
    <source>
        <dbReference type="Proteomes" id="UP001056429"/>
    </source>
</evidence>
<accession>A0A9J6NXB8</accession>
<proteinExistence type="predicted"/>
<keyword evidence="1" id="KW-0175">Coiled coil</keyword>
<dbReference type="EMBL" id="JAGSOJ010000001">
    <property type="protein sequence ID" value="MCM1989151.1"/>
    <property type="molecule type" value="Genomic_DNA"/>
</dbReference>
<evidence type="ECO:0000256" key="1">
    <source>
        <dbReference type="SAM" id="Coils"/>
    </source>
</evidence>
<feature type="coiled-coil region" evidence="1">
    <location>
        <begin position="1"/>
        <end position="28"/>
    </location>
</feature>
<gene>
    <name evidence="2" type="ORF">KDK92_05315</name>
</gene>
<organism evidence="2 3">
    <name type="scientific">Oceanirhabdus seepicola</name>
    <dbReference type="NCBI Taxonomy" id="2828781"/>
    <lineage>
        <taxon>Bacteria</taxon>
        <taxon>Bacillati</taxon>
        <taxon>Bacillota</taxon>
        <taxon>Clostridia</taxon>
        <taxon>Eubacteriales</taxon>
        <taxon>Clostridiaceae</taxon>
        <taxon>Oceanirhabdus</taxon>
    </lineage>
</organism>
<name>A0A9J6NXB8_9CLOT</name>
<dbReference type="Proteomes" id="UP001056429">
    <property type="component" value="Unassembled WGS sequence"/>
</dbReference>
<reference evidence="2" key="1">
    <citation type="journal article" date="2021" name="mSystems">
        <title>Bacteria and Archaea Synergistically Convert Glycine Betaine to Biogenic Methane in the Formosa Cold Seep of the South China Sea.</title>
        <authorList>
            <person name="Li L."/>
            <person name="Zhang W."/>
            <person name="Zhang S."/>
            <person name="Song L."/>
            <person name="Sun Q."/>
            <person name="Zhang H."/>
            <person name="Xiang H."/>
            <person name="Dong X."/>
        </authorList>
    </citation>
    <scope>NUCLEOTIDE SEQUENCE</scope>
    <source>
        <strain evidence="2">ZWT</strain>
    </source>
</reference>
<dbReference type="RefSeq" id="WP_250858059.1">
    <property type="nucleotide sequence ID" value="NZ_JAGSOJ010000001.1"/>
</dbReference>
<keyword evidence="3" id="KW-1185">Reference proteome</keyword>
<evidence type="ECO:0000313" key="2">
    <source>
        <dbReference type="EMBL" id="MCM1989151.1"/>
    </source>
</evidence>
<protein>
    <submittedName>
        <fullName evidence="2">Uncharacterized protein</fullName>
    </submittedName>
</protein>
<sequence>MLENKQKIEEMELELEETKKFKQKLQDGMNDMCIWPSIRLVVAFEGHVEVVYGRFIWYFSNDGILAIWCNGGVCLINKDFLVSVKF</sequence>